<name>A0ABW3YL22_9ACTN</name>
<dbReference type="InterPro" id="IPR032724">
    <property type="entry name" value="SCP1.201-like"/>
</dbReference>
<evidence type="ECO:0000313" key="1">
    <source>
        <dbReference type="EMBL" id="MFD1324386.1"/>
    </source>
</evidence>
<sequence length="154" mass="16904">MRRARDLVDEALRWLSKSSDDIRAYAGLVEGAAGTSSPPGAPYDPSGFYPAPYLAMLPPIPSGRRPGQRRPRHAQDLGLVVRTENVLSSAADVELKFAMRMREDKIQEATIVIDRPPCAGVLGCDELLSRFLPPDAVLTVYWPEGSKTYRGGHQ</sequence>
<organism evidence="1 2">
    <name type="scientific">Micromonospora sonneratiae</name>
    <dbReference type="NCBI Taxonomy" id="1184706"/>
    <lineage>
        <taxon>Bacteria</taxon>
        <taxon>Bacillati</taxon>
        <taxon>Actinomycetota</taxon>
        <taxon>Actinomycetes</taxon>
        <taxon>Micromonosporales</taxon>
        <taxon>Micromonosporaceae</taxon>
        <taxon>Micromonospora</taxon>
    </lineage>
</organism>
<dbReference type="Proteomes" id="UP001597260">
    <property type="component" value="Unassembled WGS sequence"/>
</dbReference>
<gene>
    <name evidence="1" type="ORF">ACFQ4H_25185</name>
</gene>
<proteinExistence type="predicted"/>
<protein>
    <submittedName>
        <fullName evidence="1">DddA-like double-stranded DNA deaminase toxin</fullName>
    </submittedName>
</protein>
<evidence type="ECO:0000313" key="2">
    <source>
        <dbReference type="Proteomes" id="UP001597260"/>
    </source>
</evidence>
<dbReference type="EMBL" id="JBHTMP010000047">
    <property type="protein sequence ID" value="MFD1324386.1"/>
    <property type="molecule type" value="Genomic_DNA"/>
</dbReference>
<dbReference type="Pfam" id="PF14428">
    <property type="entry name" value="DddA-like"/>
    <property type="match status" value="1"/>
</dbReference>
<comment type="caution">
    <text evidence="1">The sequence shown here is derived from an EMBL/GenBank/DDBJ whole genome shotgun (WGS) entry which is preliminary data.</text>
</comment>
<reference evidence="2" key="1">
    <citation type="journal article" date="2019" name="Int. J. Syst. Evol. Microbiol.">
        <title>The Global Catalogue of Microorganisms (GCM) 10K type strain sequencing project: providing services to taxonomists for standard genome sequencing and annotation.</title>
        <authorList>
            <consortium name="The Broad Institute Genomics Platform"/>
            <consortium name="The Broad Institute Genome Sequencing Center for Infectious Disease"/>
            <person name="Wu L."/>
            <person name="Ma J."/>
        </authorList>
    </citation>
    <scope>NUCLEOTIDE SEQUENCE [LARGE SCALE GENOMIC DNA]</scope>
    <source>
        <strain evidence="2">JCM 31037</strain>
    </source>
</reference>
<keyword evidence="2" id="KW-1185">Reference proteome</keyword>
<accession>A0ABW3YL22</accession>
<dbReference type="RefSeq" id="WP_377574936.1">
    <property type="nucleotide sequence ID" value="NZ_JBHTMP010000047.1"/>
</dbReference>